<dbReference type="AlphaFoldDB" id="A0AAW9S318"/>
<evidence type="ECO:0000313" key="1">
    <source>
        <dbReference type="EMBL" id="MEN7550502.1"/>
    </source>
</evidence>
<gene>
    <name evidence="1" type="ORF">AAG747_21460</name>
</gene>
<proteinExistence type="predicted"/>
<sequence length="55" mass="6517">MHKKLLCKMGFHRWESGYFNTPLAPIAEKCKRCGTLRILHFSGYLYFKKGEYPYG</sequence>
<comment type="caution">
    <text evidence="1">The sequence shown here is derived from an EMBL/GenBank/DDBJ whole genome shotgun (WGS) entry which is preliminary data.</text>
</comment>
<evidence type="ECO:0000313" key="2">
    <source>
        <dbReference type="Proteomes" id="UP001403385"/>
    </source>
</evidence>
<dbReference type="Proteomes" id="UP001403385">
    <property type="component" value="Unassembled WGS sequence"/>
</dbReference>
<dbReference type="Pfam" id="PF07874">
    <property type="entry name" value="DUF1660"/>
    <property type="match status" value="1"/>
</dbReference>
<protein>
    <submittedName>
        <fullName evidence="1">DUF1660 family phage protein</fullName>
    </submittedName>
</protein>
<dbReference type="EMBL" id="JBDKWZ010000014">
    <property type="protein sequence ID" value="MEN7550502.1"/>
    <property type="molecule type" value="Genomic_DNA"/>
</dbReference>
<dbReference type="RefSeq" id="WP_346823285.1">
    <property type="nucleotide sequence ID" value="NZ_JBDKWZ010000014.1"/>
</dbReference>
<keyword evidence="2" id="KW-1185">Reference proteome</keyword>
<reference evidence="1 2" key="1">
    <citation type="submission" date="2024-04" db="EMBL/GenBank/DDBJ databases">
        <title>Novel genus in family Flammeovirgaceae.</title>
        <authorList>
            <person name="Nguyen T.H."/>
            <person name="Vuong T.Q."/>
            <person name="Le H."/>
            <person name="Kim S.-G."/>
        </authorList>
    </citation>
    <scope>NUCLEOTIDE SEQUENCE [LARGE SCALE GENOMIC DNA]</scope>
    <source>
        <strain evidence="1 2">JCM 23209</strain>
    </source>
</reference>
<name>A0AAW9S318_9BACT</name>
<dbReference type="InterPro" id="IPR012455">
    <property type="entry name" value="DUF1660"/>
</dbReference>
<organism evidence="1 2">
    <name type="scientific">Rapidithrix thailandica</name>
    <dbReference type="NCBI Taxonomy" id="413964"/>
    <lineage>
        <taxon>Bacteria</taxon>
        <taxon>Pseudomonadati</taxon>
        <taxon>Bacteroidota</taxon>
        <taxon>Cytophagia</taxon>
        <taxon>Cytophagales</taxon>
        <taxon>Flammeovirgaceae</taxon>
        <taxon>Rapidithrix</taxon>
    </lineage>
</organism>
<accession>A0AAW9S318</accession>